<dbReference type="EMBL" id="CAMXCT020002435">
    <property type="protein sequence ID" value="CAL1151517.1"/>
    <property type="molecule type" value="Genomic_DNA"/>
</dbReference>
<keyword evidence="3" id="KW-1185">Reference proteome</keyword>
<dbReference type="EMBL" id="CAMXCT010002435">
    <property type="protein sequence ID" value="CAI3998142.1"/>
    <property type="molecule type" value="Genomic_DNA"/>
</dbReference>
<dbReference type="EMBL" id="CAMXCT030002435">
    <property type="protein sequence ID" value="CAL4785454.1"/>
    <property type="molecule type" value="Genomic_DNA"/>
</dbReference>
<comment type="caution">
    <text evidence="1">The sequence shown here is derived from an EMBL/GenBank/DDBJ whole genome shotgun (WGS) entry which is preliminary data.</text>
</comment>
<protein>
    <submittedName>
        <fullName evidence="1">Uncharacterized protein</fullName>
    </submittedName>
</protein>
<reference evidence="1" key="1">
    <citation type="submission" date="2022-10" db="EMBL/GenBank/DDBJ databases">
        <authorList>
            <person name="Chen Y."/>
            <person name="Dougan E. K."/>
            <person name="Chan C."/>
            <person name="Rhodes N."/>
            <person name="Thang M."/>
        </authorList>
    </citation>
    <scope>NUCLEOTIDE SEQUENCE</scope>
</reference>
<organism evidence="1">
    <name type="scientific">Cladocopium goreaui</name>
    <dbReference type="NCBI Taxonomy" id="2562237"/>
    <lineage>
        <taxon>Eukaryota</taxon>
        <taxon>Sar</taxon>
        <taxon>Alveolata</taxon>
        <taxon>Dinophyceae</taxon>
        <taxon>Suessiales</taxon>
        <taxon>Symbiodiniaceae</taxon>
        <taxon>Cladocopium</taxon>
    </lineage>
</organism>
<accession>A0A9P1CW25</accession>
<sequence>FEVFGESEQIREALLNDLIKDGLITHRALEVPVDPHPGQRGKPLTPCLFFSVYDEQQVWCMDSEAQRTETTTPVDDATLLPEAAAEVEENSEKLMPPWSPLMDVVRELLQDLHSKLVTFMQNPAEQIVVALRTVHEEGLLEATTEAGEGNCRTSRGFPSASCQAEIDVLPTTAVADYETTGWQP</sequence>
<dbReference type="AlphaFoldDB" id="A0A9P1CW25"/>
<name>A0A9P1CW25_9DINO</name>
<gene>
    <name evidence="1" type="ORF">C1SCF055_LOCUS24463</name>
</gene>
<dbReference type="Proteomes" id="UP001152797">
    <property type="component" value="Unassembled WGS sequence"/>
</dbReference>
<reference evidence="2" key="2">
    <citation type="submission" date="2024-04" db="EMBL/GenBank/DDBJ databases">
        <authorList>
            <person name="Chen Y."/>
            <person name="Shah S."/>
            <person name="Dougan E. K."/>
            <person name="Thang M."/>
            <person name="Chan C."/>
        </authorList>
    </citation>
    <scope>NUCLEOTIDE SEQUENCE [LARGE SCALE GENOMIC DNA]</scope>
</reference>
<evidence type="ECO:0000313" key="1">
    <source>
        <dbReference type="EMBL" id="CAI3998142.1"/>
    </source>
</evidence>
<evidence type="ECO:0000313" key="3">
    <source>
        <dbReference type="Proteomes" id="UP001152797"/>
    </source>
</evidence>
<proteinExistence type="predicted"/>
<evidence type="ECO:0000313" key="2">
    <source>
        <dbReference type="EMBL" id="CAL1151517.1"/>
    </source>
</evidence>
<feature type="non-terminal residue" evidence="1">
    <location>
        <position position="184"/>
    </location>
</feature>